<accession>A0A0G0BK39</accession>
<dbReference type="PATRIC" id="fig|1618350.3.peg.583"/>
<dbReference type="Proteomes" id="UP000034581">
    <property type="component" value="Unassembled WGS sequence"/>
</dbReference>
<proteinExistence type="predicted"/>
<keyword evidence="2" id="KW-0732">Signal</keyword>
<feature type="transmembrane region" description="Helical" evidence="1">
    <location>
        <begin position="1165"/>
        <end position="1184"/>
    </location>
</feature>
<dbReference type="Gene3D" id="2.60.40.10">
    <property type="entry name" value="Immunoglobulins"/>
    <property type="match status" value="1"/>
</dbReference>
<dbReference type="Pfam" id="PF19077">
    <property type="entry name" value="Big_13"/>
    <property type="match status" value="1"/>
</dbReference>
<feature type="domain" description="Bacterial Ig-like" evidence="3">
    <location>
        <begin position="1064"/>
        <end position="1139"/>
    </location>
</feature>
<gene>
    <name evidence="4" type="ORF">UR67_C0003G0076</name>
</gene>
<name>A0A0G0BK39_UNCC3</name>
<dbReference type="CDD" id="cd05819">
    <property type="entry name" value="NHL"/>
    <property type="match status" value="1"/>
</dbReference>
<dbReference type="AlphaFoldDB" id="A0A0G0BK39"/>
<keyword evidence="1" id="KW-0812">Transmembrane</keyword>
<evidence type="ECO:0000256" key="2">
    <source>
        <dbReference type="SAM" id="SignalP"/>
    </source>
</evidence>
<dbReference type="Gene3D" id="2.40.10.500">
    <property type="match status" value="1"/>
</dbReference>
<dbReference type="InterPro" id="IPR044016">
    <property type="entry name" value="Big_13"/>
</dbReference>
<keyword evidence="1" id="KW-0472">Membrane</keyword>
<comment type="caution">
    <text evidence="4">The sequence shown here is derived from an EMBL/GenBank/DDBJ whole genome shotgun (WGS) entry which is preliminary data.</text>
</comment>
<sequence>MKKLSRHFCFLLLSFSLLFNSSFFQAPNLTYAINQTNTPATVVLGQNGFDACDRAPNYGDMRRGFSTPIQTLIVNNKLMVSDYANSRIFIYNTIPDSYLDVPDVVIGQNNLCNNLINKYQGPTIVAADTLYYPYYIYSDGTKLFVADYLNNRVLIYNEIPTSNNASADVVIGQPNMTSNTANNGGLGANTLYRPLGVYSDNTKLYIADTSNNRVLVYNEIPTSNNASADVVIGQPNMTSNTANNGGRAANRLNAPYAITVNNGKIYISDLSNNRVLIFNSIPTSNDASADIVVGQTNMTNGAANQGVAVASNTLSSPIYTQIANNKLYITDRGNHRVLVYNSIPIVNNTSADLVIGQPNMTSNTANNGGISSQTLNNPTGLSVTTNKMIITDSSNHRLLIFNTLPLTNNPEADIVIGQKDFTHNLSYMGAVNSQSLSAGWNTAFSDGQRLYVVDYANNRVLIYNSIPTDSNTPADVVIGQPDMTSNIANNGGLSAKSLNHPVEVFAYQNKLYISDYSNSRVLIFNTIPSTNFAEADIVIGQPNMTSNTANNGGLGANTLYYPGSTYTNGEKLIIADYNNHRVLIYNTIPTNNNASADVVVGQPNMTTRSINYGGLSASSLYYPYVVSSNGSNLVVTDYSNSRILIYNSIPTSNLSSADVVVGQPNMTSNGCNNGGINANTVCNPWYAYTDGIRLFIADTANYRILIYNSIPTNNFTNADILIGQLDFTHKDINQNGDASQYTLTAPYSVITDNHNLIVYDAMNYRVLFYPLGPQNTGVTTDSYSNSQNIDLTLSADDAKEMMISEDSGFTGVSWESFSTSKDFTLSTIEGSKTVYVKMRDYANYEGDTLSTTLTYDATSPTGSLTINSGATTTNSRGVTLTLSADDALSGVVSMMISEDSGFNGASWENYDTSKDWILTSGDGIKTVYAKYKDVAGNISERVSGNIEMDTNIPEGEIIIVSPTENAYVNSETVTLTLEGTDELTEVFEMMISEDPNFIGASWETYTTTKEWTFSEGDGIKVIYIKYRDSAQNESLIYSSSIILDTVTTIDLTKLGGNTFNTDITDWEIEDNKPSFEGTGEVDAEVVVTINSDSIIGTSIVDSGGNWICTPETEIPVGKHEVTITSTDLASNTDTLSFNLSVLGATDTQEQIEGPEELPNTGVQTIIIFFMVIALFWTATNLRIIDKLRSFMKR</sequence>
<organism evidence="4 5">
    <name type="scientific">candidate division CPR3 bacterium GW2011_GWF2_35_18</name>
    <dbReference type="NCBI Taxonomy" id="1618350"/>
    <lineage>
        <taxon>Bacteria</taxon>
        <taxon>Bacteria division CPR3</taxon>
    </lineage>
</organism>
<feature type="signal peptide" evidence="2">
    <location>
        <begin position="1"/>
        <end position="26"/>
    </location>
</feature>
<protein>
    <recommendedName>
        <fullName evidence="3">Bacterial Ig-like domain-containing protein</fullName>
    </recommendedName>
</protein>
<evidence type="ECO:0000256" key="1">
    <source>
        <dbReference type="SAM" id="Phobius"/>
    </source>
</evidence>
<dbReference type="InterPro" id="IPR013783">
    <property type="entry name" value="Ig-like_fold"/>
</dbReference>
<dbReference type="SUPFAM" id="SSF63825">
    <property type="entry name" value="YWTD domain"/>
    <property type="match status" value="3"/>
</dbReference>
<dbReference type="STRING" id="1618350.UR67_C0003G0076"/>
<dbReference type="PANTHER" id="PTHR24104:SF25">
    <property type="entry name" value="PROTEIN LIN-41"/>
    <property type="match status" value="1"/>
</dbReference>
<dbReference type="Gene3D" id="2.120.10.30">
    <property type="entry name" value="TolB, C-terminal domain"/>
    <property type="match status" value="3"/>
</dbReference>
<feature type="chain" id="PRO_5002531346" description="Bacterial Ig-like domain-containing protein" evidence="2">
    <location>
        <begin position="27"/>
        <end position="1193"/>
    </location>
</feature>
<dbReference type="PANTHER" id="PTHR24104">
    <property type="entry name" value="E3 UBIQUITIN-PROTEIN LIGASE NHLRC1-RELATED"/>
    <property type="match status" value="1"/>
</dbReference>
<reference evidence="4 5" key="1">
    <citation type="journal article" date="2015" name="Nature">
        <title>rRNA introns, odd ribosomes, and small enigmatic genomes across a large radiation of phyla.</title>
        <authorList>
            <person name="Brown C.T."/>
            <person name="Hug L.A."/>
            <person name="Thomas B.C."/>
            <person name="Sharon I."/>
            <person name="Castelle C.J."/>
            <person name="Singh A."/>
            <person name="Wilkins M.J."/>
            <person name="Williams K.H."/>
            <person name="Banfield J.F."/>
        </authorList>
    </citation>
    <scope>NUCLEOTIDE SEQUENCE [LARGE SCALE GENOMIC DNA]</scope>
</reference>
<dbReference type="InterPro" id="IPR011042">
    <property type="entry name" value="6-blade_b-propeller_TolB-like"/>
</dbReference>
<dbReference type="GO" id="GO:0008270">
    <property type="term" value="F:zinc ion binding"/>
    <property type="evidence" value="ECO:0007669"/>
    <property type="project" value="UniProtKB-KW"/>
</dbReference>
<dbReference type="InterPro" id="IPR050952">
    <property type="entry name" value="TRIM-NHL_E3_ligases"/>
</dbReference>
<evidence type="ECO:0000259" key="3">
    <source>
        <dbReference type="Pfam" id="PF19077"/>
    </source>
</evidence>
<evidence type="ECO:0000313" key="4">
    <source>
        <dbReference type="EMBL" id="KKP69798.1"/>
    </source>
</evidence>
<keyword evidence="1" id="KW-1133">Transmembrane helix</keyword>
<evidence type="ECO:0000313" key="5">
    <source>
        <dbReference type="Proteomes" id="UP000034581"/>
    </source>
</evidence>
<dbReference type="EMBL" id="LBQB01000003">
    <property type="protein sequence ID" value="KKP69798.1"/>
    <property type="molecule type" value="Genomic_DNA"/>
</dbReference>